<dbReference type="PROSITE" id="PS00237">
    <property type="entry name" value="G_PROTEIN_RECEP_F1_1"/>
    <property type="match status" value="1"/>
</dbReference>
<keyword evidence="5 9" id="KW-0297">G-protein coupled receptor</keyword>
<comment type="caution">
    <text evidence="12">The sequence shown here is derived from an EMBL/GenBank/DDBJ whole genome shotgun (WGS) entry which is preliminary data.</text>
</comment>
<reference evidence="12" key="1">
    <citation type="journal article" date="2023" name="G3 (Bethesda)">
        <title>Whole genome assembly and annotation of the endangered Caribbean coral Acropora cervicornis.</title>
        <authorList>
            <person name="Selwyn J.D."/>
            <person name="Vollmer S.V."/>
        </authorList>
    </citation>
    <scope>NUCLEOTIDE SEQUENCE</scope>
    <source>
        <strain evidence="12">K2</strain>
    </source>
</reference>
<keyword evidence="3 9" id="KW-0812">Transmembrane</keyword>
<gene>
    <name evidence="12" type="ORF">P5673_006504</name>
</gene>
<evidence type="ECO:0000259" key="11">
    <source>
        <dbReference type="PROSITE" id="PS50262"/>
    </source>
</evidence>
<evidence type="ECO:0000256" key="2">
    <source>
        <dbReference type="ARBA" id="ARBA00022475"/>
    </source>
</evidence>
<evidence type="ECO:0000256" key="3">
    <source>
        <dbReference type="ARBA" id="ARBA00022692"/>
    </source>
</evidence>
<evidence type="ECO:0000256" key="10">
    <source>
        <dbReference type="SAM" id="Phobius"/>
    </source>
</evidence>
<dbReference type="PANTHER" id="PTHR24249">
    <property type="entry name" value="HISTAMINE RECEPTOR-RELATED G-PROTEIN COUPLED RECEPTOR"/>
    <property type="match status" value="1"/>
</dbReference>
<keyword evidence="4 10" id="KW-1133">Transmembrane helix</keyword>
<dbReference type="Gene3D" id="1.20.1070.10">
    <property type="entry name" value="Rhodopsin 7-helix transmembrane proteins"/>
    <property type="match status" value="1"/>
</dbReference>
<accession>A0AAD9QW21</accession>
<dbReference type="AlphaFoldDB" id="A0AAD9QW21"/>
<feature type="transmembrane region" description="Helical" evidence="10">
    <location>
        <begin position="73"/>
        <end position="91"/>
    </location>
</feature>
<evidence type="ECO:0000313" key="13">
    <source>
        <dbReference type="Proteomes" id="UP001249851"/>
    </source>
</evidence>
<dbReference type="SUPFAM" id="SSF81321">
    <property type="entry name" value="Family A G protein-coupled receptor-like"/>
    <property type="match status" value="1"/>
</dbReference>
<dbReference type="EMBL" id="JARQWQ010000011">
    <property type="protein sequence ID" value="KAK2568573.1"/>
    <property type="molecule type" value="Genomic_DNA"/>
</dbReference>
<feature type="transmembrane region" description="Helical" evidence="10">
    <location>
        <begin position="42"/>
        <end position="61"/>
    </location>
</feature>
<proteinExistence type="inferred from homology"/>
<feature type="transmembrane region" description="Helical" evidence="10">
    <location>
        <begin position="111"/>
        <end position="132"/>
    </location>
</feature>
<evidence type="ECO:0000256" key="4">
    <source>
        <dbReference type="ARBA" id="ARBA00022989"/>
    </source>
</evidence>
<feature type="domain" description="G-protein coupled receptors family 1 profile" evidence="11">
    <location>
        <begin position="53"/>
        <end position="138"/>
    </location>
</feature>
<sequence>MFDVTDYARTISTSLPTYKPSSKQDQIHATANIKTSYSPIHLLLPLTNTPILCNGFVIVVVSTKRKLHTTTNAFILSLAVADFCAGFYILPSTHAREHSSSYQNKRMFSSFQYFLFYTSSWNLCLVTADRYFALTRPL</sequence>
<keyword evidence="7 9" id="KW-0675">Receptor</keyword>
<keyword evidence="8 9" id="KW-0807">Transducer</keyword>
<evidence type="ECO:0000256" key="6">
    <source>
        <dbReference type="ARBA" id="ARBA00023136"/>
    </source>
</evidence>
<evidence type="ECO:0000256" key="8">
    <source>
        <dbReference type="ARBA" id="ARBA00023224"/>
    </source>
</evidence>
<dbReference type="Proteomes" id="UP001249851">
    <property type="component" value="Unassembled WGS sequence"/>
</dbReference>
<evidence type="ECO:0000256" key="7">
    <source>
        <dbReference type="ARBA" id="ARBA00023170"/>
    </source>
</evidence>
<comment type="subcellular location">
    <subcellularLocation>
        <location evidence="1">Cell membrane</location>
        <topology evidence="1">Multi-pass membrane protein</topology>
    </subcellularLocation>
</comment>
<dbReference type="Pfam" id="PF00001">
    <property type="entry name" value="7tm_1"/>
    <property type="match status" value="1"/>
</dbReference>
<evidence type="ECO:0000256" key="5">
    <source>
        <dbReference type="ARBA" id="ARBA00023040"/>
    </source>
</evidence>
<keyword evidence="6 10" id="KW-0472">Membrane</keyword>
<name>A0AAD9QW21_ACRCE</name>
<keyword evidence="2" id="KW-1003">Cell membrane</keyword>
<dbReference type="PRINTS" id="PR00237">
    <property type="entry name" value="GPCRRHODOPSN"/>
</dbReference>
<dbReference type="InterPro" id="IPR050569">
    <property type="entry name" value="TAAR"/>
</dbReference>
<protein>
    <submittedName>
        <fullName evidence="12">Trace amine-associated receptor 2</fullName>
    </submittedName>
</protein>
<evidence type="ECO:0000256" key="9">
    <source>
        <dbReference type="RuleBase" id="RU000688"/>
    </source>
</evidence>
<evidence type="ECO:0000256" key="1">
    <source>
        <dbReference type="ARBA" id="ARBA00004651"/>
    </source>
</evidence>
<comment type="similarity">
    <text evidence="9">Belongs to the G-protein coupled receptor 1 family.</text>
</comment>
<dbReference type="PANTHER" id="PTHR24249:SF406">
    <property type="entry name" value="G-PROTEIN COUPLED RECEPTORS FAMILY 1 PROFILE DOMAIN-CONTAINING PROTEIN"/>
    <property type="match status" value="1"/>
</dbReference>
<dbReference type="GO" id="GO:0005886">
    <property type="term" value="C:plasma membrane"/>
    <property type="evidence" value="ECO:0007669"/>
    <property type="project" value="UniProtKB-SubCell"/>
</dbReference>
<keyword evidence="13" id="KW-1185">Reference proteome</keyword>
<dbReference type="GO" id="GO:0004930">
    <property type="term" value="F:G protein-coupled receptor activity"/>
    <property type="evidence" value="ECO:0007669"/>
    <property type="project" value="UniProtKB-KW"/>
</dbReference>
<feature type="non-terminal residue" evidence="12">
    <location>
        <position position="138"/>
    </location>
</feature>
<organism evidence="12 13">
    <name type="scientific">Acropora cervicornis</name>
    <name type="common">Staghorn coral</name>
    <dbReference type="NCBI Taxonomy" id="6130"/>
    <lineage>
        <taxon>Eukaryota</taxon>
        <taxon>Metazoa</taxon>
        <taxon>Cnidaria</taxon>
        <taxon>Anthozoa</taxon>
        <taxon>Hexacorallia</taxon>
        <taxon>Scleractinia</taxon>
        <taxon>Astrocoeniina</taxon>
        <taxon>Acroporidae</taxon>
        <taxon>Acropora</taxon>
    </lineage>
</organism>
<dbReference type="InterPro" id="IPR017452">
    <property type="entry name" value="GPCR_Rhodpsn_7TM"/>
</dbReference>
<evidence type="ECO:0000313" key="12">
    <source>
        <dbReference type="EMBL" id="KAK2568573.1"/>
    </source>
</evidence>
<reference evidence="12" key="2">
    <citation type="journal article" date="2023" name="Science">
        <title>Genomic signatures of disease resistance in endangered staghorn corals.</title>
        <authorList>
            <person name="Vollmer S.V."/>
            <person name="Selwyn J.D."/>
            <person name="Despard B.A."/>
            <person name="Roesel C.L."/>
        </authorList>
    </citation>
    <scope>NUCLEOTIDE SEQUENCE</scope>
    <source>
        <strain evidence="12">K2</strain>
    </source>
</reference>
<dbReference type="PROSITE" id="PS50262">
    <property type="entry name" value="G_PROTEIN_RECEP_F1_2"/>
    <property type="match status" value="1"/>
</dbReference>
<dbReference type="InterPro" id="IPR000276">
    <property type="entry name" value="GPCR_Rhodpsn"/>
</dbReference>